<name>A0A2C9D0E6_9HYPH</name>
<evidence type="ECO:0000313" key="3">
    <source>
        <dbReference type="Proteomes" id="UP000223606"/>
    </source>
</evidence>
<organism evidence="2 3">
    <name type="scientific">Hartmannibacter diazotrophicus</name>
    <dbReference type="NCBI Taxonomy" id="1482074"/>
    <lineage>
        <taxon>Bacteria</taxon>
        <taxon>Pseudomonadati</taxon>
        <taxon>Pseudomonadota</taxon>
        <taxon>Alphaproteobacteria</taxon>
        <taxon>Hyphomicrobiales</taxon>
        <taxon>Pleomorphomonadaceae</taxon>
        <taxon>Hartmannibacter</taxon>
    </lineage>
</organism>
<protein>
    <recommendedName>
        <fullName evidence="4">Integral membrane protein</fullName>
    </recommendedName>
</protein>
<proteinExistence type="predicted"/>
<keyword evidence="1" id="KW-0472">Membrane</keyword>
<evidence type="ECO:0000313" key="2">
    <source>
        <dbReference type="EMBL" id="SON53638.1"/>
    </source>
</evidence>
<keyword evidence="1" id="KW-0812">Transmembrane</keyword>
<feature type="transmembrane region" description="Helical" evidence="1">
    <location>
        <begin position="38"/>
        <end position="59"/>
    </location>
</feature>
<feature type="transmembrane region" description="Helical" evidence="1">
    <location>
        <begin position="65"/>
        <end position="82"/>
    </location>
</feature>
<keyword evidence="3" id="KW-1185">Reference proteome</keyword>
<keyword evidence="1" id="KW-1133">Transmembrane helix</keyword>
<feature type="transmembrane region" description="Helical" evidence="1">
    <location>
        <begin position="6"/>
        <end position="31"/>
    </location>
</feature>
<gene>
    <name evidence="2" type="ORF">HDIA_0097</name>
</gene>
<dbReference type="EMBL" id="LT960614">
    <property type="protein sequence ID" value="SON53638.1"/>
    <property type="molecule type" value="Genomic_DNA"/>
</dbReference>
<feature type="transmembrane region" description="Helical" evidence="1">
    <location>
        <begin position="136"/>
        <end position="153"/>
    </location>
</feature>
<dbReference type="KEGG" id="hdi:HDIA_0097"/>
<reference evidence="3" key="1">
    <citation type="submission" date="2017-09" db="EMBL/GenBank/DDBJ databases">
        <title>Genome sequence of Nannocystis excedens DSM 71.</title>
        <authorList>
            <person name="Blom J."/>
        </authorList>
    </citation>
    <scope>NUCLEOTIDE SEQUENCE [LARGE SCALE GENOMIC DNA]</scope>
    <source>
        <strain evidence="3">type strain: E19</strain>
    </source>
</reference>
<sequence length="163" mass="17595">MFFSSQTFVLVHVVISLVAVVAGFVMLAGFLRNERREFWSQLFLVMTIATSVTGFLFPISVFTPALAFGVLSMVVLAICVYARYGLGLAGRGRTIYLVTALFALYLNVFVLIAQAFQKVSALNALAPTGSEPPFAIAQGLLLVAFLVFGFLSLRRFKGIAAAA</sequence>
<evidence type="ECO:0000256" key="1">
    <source>
        <dbReference type="SAM" id="Phobius"/>
    </source>
</evidence>
<dbReference type="OrthoDB" id="122197at2"/>
<dbReference type="Proteomes" id="UP000223606">
    <property type="component" value="Chromosome 1"/>
</dbReference>
<feature type="transmembrane region" description="Helical" evidence="1">
    <location>
        <begin position="94"/>
        <end position="116"/>
    </location>
</feature>
<accession>A0A2C9D0E6</accession>
<dbReference type="AlphaFoldDB" id="A0A2C9D0E6"/>
<evidence type="ECO:0008006" key="4">
    <source>
        <dbReference type="Google" id="ProtNLM"/>
    </source>
</evidence>
<dbReference type="RefSeq" id="WP_099553374.1">
    <property type="nucleotide sequence ID" value="NZ_LT960614.1"/>
</dbReference>